<dbReference type="InterPro" id="IPR015797">
    <property type="entry name" value="NUDIX_hydrolase-like_dom_sf"/>
</dbReference>
<evidence type="ECO:0000256" key="1">
    <source>
        <dbReference type="ARBA" id="ARBA00022801"/>
    </source>
</evidence>
<dbReference type="Proteomes" id="UP000287166">
    <property type="component" value="Unassembled WGS sequence"/>
</dbReference>
<dbReference type="InterPro" id="IPR000086">
    <property type="entry name" value="NUDIX_hydrolase_dom"/>
</dbReference>
<sequence>MEARVGVGVFVLNDEGKFIMGRRKGSVGAGTWALPGGHLEFGESFEACAARELLEETGLAVGDVHFLTATNNVMEDVGKHYVTIFMQCRIIGEKTQPEIMEPDKCEEWEWASWEDVRSWEASGQDDERKLFQPIHNLFVQRPLFRPAHN</sequence>
<dbReference type="InterPro" id="IPR020084">
    <property type="entry name" value="NUDIX_hydrolase_CS"/>
</dbReference>
<dbReference type="PRINTS" id="PR00502">
    <property type="entry name" value="NUDIXFAMILY"/>
</dbReference>
<comment type="caution">
    <text evidence="4">The sequence shown here is derived from an EMBL/GenBank/DDBJ whole genome shotgun (WGS) entry which is preliminary data.</text>
</comment>
<evidence type="ECO:0000313" key="4">
    <source>
        <dbReference type="EMBL" id="GBE84670.1"/>
    </source>
</evidence>
<proteinExistence type="inferred from homology"/>
<organism evidence="4 5">
    <name type="scientific">Sparassis crispa</name>
    <dbReference type="NCBI Taxonomy" id="139825"/>
    <lineage>
        <taxon>Eukaryota</taxon>
        <taxon>Fungi</taxon>
        <taxon>Dikarya</taxon>
        <taxon>Basidiomycota</taxon>
        <taxon>Agaricomycotina</taxon>
        <taxon>Agaricomycetes</taxon>
        <taxon>Polyporales</taxon>
        <taxon>Sparassidaceae</taxon>
        <taxon>Sparassis</taxon>
    </lineage>
</organism>
<dbReference type="Gene3D" id="3.90.79.10">
    <property type="entry name" value="Nucleoside Triphosphate Pyrophosphohydrolase"/>
    <property type="match status" value="1"/>
</dbReference>
<feature type="domain" description="Nudix hydrolase" evidence="3">
    <location>
        <begin position="2"/>
        <end position="133"/>
    </location>
</feature>
<keyword evidence="1 2" id="KW-0378">Hydrolase</keyword>
<dbReference type="InterPro" id="IPR020476">
    <property type="entry name" value="Nudix_hydrolase"/>
</dbReference>
<dbReference type="EMBL" id="BFAD01000006">
    <property type="protein sequence ID" value="GBE84670.1"/>
    <property type="molecule type" value="Genomic_DNA"/>
</dbReference>
<dbReference type="SUPFAM" id="SSF55811">
    <property type="entry name" value="Nudix"/>
    <property type="match status" value="1"/>
</dbReference>
<dbReference type="GO" id="GO:0005829">
    <property type="term" value="C:cytosol"/>
    <property type="evidence" value="ECO:0007669"/>
    <property type="project" value="TreeGrafter"/>
</dbReference>
<dbReference type="PROSITE" id="PS51462">
    <property type="entry name" value="NUDIX"/>
    <property type="match status" value="1"/>
</dbReference>
<dbReference type="RefSeq" id="XP_027615583.1">
    <property type="nucleotide sequence ID" value="XM_027759782.1"/>
</dbReference>
<dbReference type="GO" id="GO:0035539">
    <property type="term" value="F:8-oxo-7,8-dihydrodeoxyguanosine triphosphate pyrophosphatase activity"/>
    <property type="evidence" value="ECO:0007669"/>
    <property type="project" value="TreeGrafter"/>
</dbReference>
<dbReference type="STRING" id="139825.A0A401GR89"/>
<accession>A0A401GR89</accession>
<dbReference type="FunFam" id="3.90.79.10:FF:000060">
    <property type="entry name" value="Nudix hydrolase 1"/>
    <property type="match status" value="1"/>
</dbReference>
<evidence type="ECO:0000256" key="2">
    <source>
        <dbReference type="RuleBase" id="RU003476"/>
    </source>
</evidence>
<dbReference type="PROSITE" id="PS00893">
    <property type="entry name" value="NUDIX_BOX"/>
    <property type="match status" value="1"/>
</dbReference>
<dbReference type="OrthoDB" id="447842at2759"/>
<dbReference type="AlphaFoldDB" id="A0A401GR89"/>
<gene>
    <name evidence="4" type="ORF">SCP_0606490</name>
</gene>
<comment type="similarity">
    <text evidence="2">Belongs to the Nudix hydrolase family.</text>
</comment>
<reference evidence="4 5" key="1">
    <citation type="journal article" date="2018" name="Sci. Rep.">
        <title>Genome sequence of the cauliflower mushroom Sparassis crispa (Hanabiratake) and its association with beneficial usage.</title>
        <authorList>
            <person name="Kiyama R."/>
            <person name="Furutani Y."/>
            <person name="Kawaguchi K."/>
            <person name="Nakanishi T."/>
        </authorList>
    </citation>
    <scope>NUCLEOTIDE SEQUENCE [LARGE SCALE GENOMIC DNA]</scope>
</reference>
<protein>
    <submittedName>
        <fullName evidence="4">NUDIX domain-containing protein</fullName>
    </submittedName>
</protein>
<dbReference type="GeneID" id="38781587"/>
<name>A0A401GR89_9APHY</name>
<dbReference type="PANTHER" id="PTHR16099:SF5">
    <property type="entry name" value="NUCLEOTIDE TRIPHOSPHATE DIPHOSPHATASE NUDT15"/>
    <property type="match status" value="1"/>
</dbReference>
<evidence type="ECO:0000313" key="5">
    <source>
        <dbReference type="Proteomes" id="UP000287166"/>
    </source>
</evidence>
<dbReference type="InParanoid" id="A0A401GR89"/>
<dbReference type="PANTHER" id="PTHR16099">
    <property type="entry name" value="8-OXO-DGTP DIPHOSPHATES NUDT15"/>
    <property type="match status" value="1"/>
</dbReference>
<keyword evidence="5" id="KW-1185">Reference proteome</keyword>
<evidence type="ECO:0000259" key="3">
    <source>
        <dbReference type="PROSITE" id="PS51462"/>
    </source>
</evidence>
<dbReference type="CDD" id="cd04678">
    <property type="entry name" value="NUDIX_MTH2_Nudt15"/>
    <property type="match status" value="1"/>
</dbReference>
<dbReference type="Pfam" id="PF00293">
    <property type="entry name" value="NUDIX"/>
    <property type="match status" value="1"/>
</dbReference>
<dbReference type="GO" id="GO:0006203">
    <property type="term" value="P:dGTP catabolic process"/>
    <property type="evidence" value="ECO:0007669"/>
    <property type="project" value="TreeGrafter"/>
</dbReference>